<organism evidence="4 5">
    <name type="scientific">Colletotrichum nymphaeae SA-01</name>
    <dbReference type="NCBI Taxonomy" id="1460502"/>
    <lineage>
        <taxon>Eukaryota</taxon>
        <taxon>Fungi</taxon>
        <taxon>Dikarya</taxon>
        <taxon>Ascomycota</taxon>
        <taxon>Pezizomycotina</taxon>
        <taxon>Sordariomycetes</taxon>
        <taxon>Hypocreomycetidae</taxon>
        <taxon>Glomerellales</taxon>
        <taxon>Glomerellaceae</taxon>
        <taxon>Colletotrichum</taxon>
        <taxon>Colletotrichum acutatum species complex</taxon>
    </lineage>
</organism>
<name>A0A135RRK7_9PEZI</name>
<protein>
    <recommendedName>
        <fullName evidence="3">Cellobiose dehydrogenase-like cytochrome domain-containing protein</fullName>
    </recommendedName>
</protein>
<keyword evidence="2" id="KW-1133">Transmembrane helix</keyword>
<dbReference type="PANTHER" id="PTHR47190:SF1">
    <property type="entry name" value="GLUCOSE-METHANOL-CHOLINE OXIDOREDUCTASE N-TERMINAL DOMAIN-CONTAINING PROTEIN"/>
    <property type="match status" value="1"/>
</dbReference>
<proteinExistence type="predicted"/>
<comment type="caution">
    <text evidence="4">The sequence shown here is derived from an EMBL/GenBank/DDBJ whole genome shotgun (WGS) entry which is preliminary data.</text>
</comment>
<evidence type="ECO:0000256" key="1">
    <source>
        <dbReference type="SAM" id="MobiDB-lite"/>
    </source>
</evidence>
<evidence type="ECO:0000313" key="4">
    <source>
        <dbReference type="EMBL" id="KXH26067.1"/>
    </source>
</evidence>
<sequence length="273" mass="28392">MTFESLLPLRLFSPAFFYSILLFCSIAILIKAEDPTSSPAQQSAPFVDQATGLAMERFFGARTSFAFAMALPETTSSSFIGQLSFPLVNGAGWGAMGLTGDMEGNFFLAAWPDGNGGVMATFRQGTNEDNPPEVKGNFAVRPIAEGVSVNATSLTYTFLCENCLDATLGLGPEATSANAVMGWALSEKAVRNPGNPGATLGFHERGFGPFTARLGNAKSAQFDAVAATAGQPVAGSSRAVAVTPNAFREGEGGDDDKKKGGGKGGDDDDDDDD</sequence>
<evidence type="ECO:0000256" key="2">
    <source>
        <dbReference type="SAM" id="Phobius"/>
    </source>
</evidence>
<dbReference type="PANTHER" id="PTHR47190">
    <property type="entry name" value="DEHYDROGENASE, PUTATIVE-RELATED"/>
    <property type="match status" value="1"/>
</dbReference>
<dbReference type="AlphaFoldDB" id="A0A135RRK7"/>
<feature type="transmembrane region" description="Helical" evidence="2">
    <location>
        <begin position="12"/>
        <end position="30"/>
    </location>
</feature>
<dbReference type="Pfam" id="PF16010">
    <property type="entry name" value="CDH-cyt"/>
    <property type="match status" value="1"/>
</dbReference>
<keyword evidence="2" id="KW-0472">Membrane</keyword>
<dbReference type="CDD" id="cd09630">
    <property type="entry name" value="CDH_like_cytochrome"/>
    <property type="match status" value="1"/>
</dbReference>
<dbReference type="InterPro" id="IPR015920">
    <property type="entry name" value="Cellobiose_DH-like_cyt"/>
</dbReference>
<accession>A0A135RRK7</accession>
<feature type="region of interest" description="Disordered" evidence="1">
    <location>
        <begin position="233"/>
        <end position="273"/>
    </location>
</feature>
<dbReference type="InterPro" id="IPR053208">
    <property type="entry name" value="GMC_Oxidoreductase_CD"/>
</dbReference>
<gene>
    <name evidence="4" type="ORF">CNYM01_02386</name>
</gene>
<evidence type="ECO:0000259" key="3">
    <source>
        <dbReference type="Pfam" id="PF16010"/>
    </source>
</evidence>
<feature type="compositionally biased region" description="Basic and acidic residues" evidence="1">
    <location>
        <begin position="248"/>
        <end position="259"/>
    </location>
</feature>
<evidence type="ECO:0000313" key="5">
    <source>
        <dbReference type="Proteomes" id="UP000070054"/>
    </source>
</evidence>
<dbReference type="Proteomes" id="UP000070054">
    <property type="component" value="Unassembled WGS sequence"/>
</dbReference>
<keyword evidence="2" id="KW-0812">Transmembrane</keyword>
<reference evidence="4 5" key="1">
    <citation type="submission" date="2014-02" db="EMBL/GenBank/DDBJ databases">
        <title>The genome sequence of Colletotrichum nymphaeae SA-01.</title>
        <authorList>
            <person name="Baroncelli R."/>
            <person name="Thon M.R."/>
        </authorList>
    </citation>
    <scope>NUCLEOTIDE SEQUENCE [LARGE SCALE GENOMIC DNA]</scope>
    <source>
        <strain evidence="4 5">SA-01</strain>
    </source>
</reference>
<dbReference type="Gene3D" id="2.60.40.1210">
    <property type="entry name" value="Cellobiose dehydrogenase, cytochrome domain"/>
    <property type="match status" value="1"/>
</dbReference>
<feature type="domain" description="Cellobiose dehydrogenase-like cytochrome" evidence="3">
    <location>
        <begin position="46"/>
        <end position="223"/>
    </location>
</feature>
<keyword evidence="5" id="KW-1185">Reference proteome</keyword>
<dbReference type="EMBL" id="JEMN01001829">
    <property type="protein sequence ID" value="KXH26067.1"/>
    <property type="molecule type" value="Genomic_DNA"/>
</dbReference>
<dbReference type="SUPFAM" id="SSF49344">
    <property type="entry name" value="CBD9-like"/>
    <property type="match status" value="1"/>
</dbReference>
<dbReference type="OrthoDB" id="413885at2759"/>